<dbReference type="Proteomes" id="UP000217076">
    <property type="component" value="Unassembled WGS sequence"/>
</dbReference>
<dbReference type="STRING" id="83401.SAMN05421742_11812"/>
<dbReference type="RefSeq" id="WP_092621932.1">
    <property type="nucleotide sequence ID" value="NZ_FNCV01000018.1"/>
</dbReference>
<dbReference type="EMBL" id="FNCV01000018">
    <property type="protein sequence ID" value="SDH88206.1"/>
    <property type="molecule type" value="Genomic_DNA"/>
</dbReference>
<protein>
    <submittedName>
        <fullName evidence="1">Uncharacterized protein YmfQ in lambdoid prophage, DUF2313 family</fullName>
    </submittedName>
</protein>
<dbReference type="Pfam" id="PF10076">
    <property type="entry name" value="Phage_Mu_Gp48"/>
    <property type="match status" value="1"/>
</dbReference>
<gene>
    <name evidence="1" type="ORF">SAMN05421742_11812</name>
</gene>
<sequence length="201" mass="21589">MGLSADYLTQLQALLPTGSAWPRDPGATLTRLLAAAAEGLARLHARALALVEEADPRTTLELLPDWERVCGLPDTCSAGRATTIEERRAAVVGRLTARGGQSVAYFQGLAEALGYEIELTEYRPFVCGHSQAGGTHPIGPPSLRHWWSVRVLGPRVTWFRAGLGRCGVDPLAKISRAGDLECRLHKLKPAQSGLIVGYEGV</sequence>
<proteinExistence type="predicted"/>
<keyword evidence="2" id="KW-1185">Reference proteome</keyword>
<evidence type="ECO:0000313" key="2">
    <source>
        <dbReference type="Proteomes" id="UP000217076"/>
    </source>
</evidence>
<name>A0A1G8G1V7_9PROT</name>
<organism evidence="1 2">
    <name type="scientific">Roseospirillum parvum</name>
    <dbReference type="NCBI Taxonomy" id="83401"/>
    <lineage>
        <taxon>Bacteria</taxon>
        <taxon>Pseudomonadati</taxon>
        <taxon>Pseudomonadota</taxon>
        <taxon>Alphaproteobacteria</taxon>
        <taxon>Rhodospirillales</taxon>
        <taxon>Rhodospirillaceae</taxon>
        <taxon>Roseospirillum</taxon>
    </lineage>
</organism>
<dbReference type="OrthoDB" id="6592844at2"/>
<dbReference type="InterPro" id="IPR018755">
    <property type="entry name" value="Phage_Mu_Gp48"/>
</dbReference>
<evidence type="ECO:0000313" key="1">
    <source>
        <dbReference type="EMBL" id="SDH88206.1"/>
    </source>
</evidence>
<accession>A0A1G8G1V7</accession>
<reference evidence="2" key="1">
    <citation type="submission" date="2016-10" db="EMBL/GenBank/DDBJ databases">
        <authorList>
            <person name="Varghese N."/>
            <person name="Submissions S."/>
        </authorList>
    </citation>
    <scope>NUCLEOTIDE SEQUENCE [LARGE SCALE GENOMIC DNA]</scope>
    <source>
        <strain evidence="2">930I</strain>
    </source>
</reference>
<dbReference type="AlphaFoldDB" id="A0A1G8G1V7"/>